<proteinExistence type="predicted"/>
<organism evidence="1 2">
    <name type="scientific">Pseudomonas viciae</name>
    <dbReference type="NCBI Taxonomy" id="2505979"/>
    <lineage>
        <taxon>Bacteria</taxon>
        <taxon>Pseudomonadati</taxon>
        <taxon>Pseudomonadota</taxon>
        <taxon>Gammaproteobacteria</taxon>
        <taxon>Pseudomonadales</taxon>
        <taxon>Pseudomonadaceae</taxon>
        <taxon>Pseudomonas</taxon>
    </lineage>
</organism>
<dbReference type="OrthoDB" id="6764591at2"/>
<dbReference type="KEGG" id="pvk:EPZ47_24000"/>
<protein>
    <submittedName>
        <fullName evidence="1">Uncharacterized protein</fullName>
    </submittedName>
</protein>
<name>A0A4P7PMN4_9PSED</name>
<evidence type="ECO:0000313" key="2">
    <source>
        <dbReference type="Proteomes" id="UP000296468"/>
    </source>
</evidence>
<evidence type="ECO:0000313" key="1">
    <source>
        <dbReference type="EMBL" id="QBZ91633.1"/>
    </source>
</evidence>
<gene>
    <name evidence="1" type="ORF">EPZ47_24000</name>
</gene>
<reference evidence="1 2" key="1">
    <citation type="journal article" date="2019" name="Front. Microbiol.">
        <title>In silico and Genetic Analyses of Cyclic Lipopeptide Synthetic Gene Clusters in Pseudomonas sp. 11K1.</title>
        <authorList>
            <person name="Zhao H."/>
            <person name="Liu Y.P."/>
            <person name="Zhang L.Q."/>
        </authorList>
    </citation>
    <scope>NUCLEOTIDE SEQUENCE [LARGE SCALE GENOMIC DNA]</scope>
    <source>
        <strain evidence="1 2">11K1</strain>
    </source>
</reference>
<dbReference type="Proteomes" id="UP000296468">
    <property type="component" value="Chromosome"/>
</dbReference>
<dbReference type="AlphaFoldDB" id="A0A4P7PMN4"/>
<sequence>MSRSNIFECGVSLRRAVTVFVLLFTGMPTANALTQDISALFRPDPAKPTENKFTNTTPVSGYCAARPSECRATGMFSILLRVSANAIGAIQAGHEDPRQGAMFKVPANWRPVQVTHAGTGETEVVEVRWAGVGSQQFFPDSDVVQLVGGDVSSLRAHQMLWTGLDWVYAPSPCRYGGVGGYTDRTYSFFWKTPTEGVCAKRANYLIPHGSMRYIYLDFAYELRTPNPLKMSSGQYTGSLTYSVGPGQDVDLGDVMIPDDSAITLNFNLEVQHTLKVEVPPGGNRVVLEPQGGWQAWLNQGQKPTRLFRDQTFHISASSRFKMNLQCQFADASDNTCLLWAPSSGLLVPVNISVTLPNGLTDAAGQPVNRRRLYLDGSGTELFQPGHYIDRRPGTLHFEVARNQVEEMLAGEAKHYSGNVTVIWDSEI</sequence>
<accession>A0A4P7PMN4</accession>
<dbReference type="EMBL" id="CP035088">
    <property type="protein sequence ID" value="QBZ91633.1"/>
    <property type="molecule type" value="Genomic_DNA"/>
</dbReference>